<reference evidence="9 11" key="2">
    <citation type="submission" date="2018-11" db="EMBL/GenBank/DDBJ databases">
        <authorList>
            <consortium name="Pathogen Informatics"/>
        </authorList>
    </citation>
    <scope>NUCLEOTIDE SEQUENCE [LARGE SCALE GENOMIC DNA]</scope>
</reference>
<dbReference type="STRING" id="318479.A0A0N4UAJ5"/>
<comment type="caution">
    <text evidence="6">Lacks conserved residue(s) required for the propagation of feature annotation.</text>
</comment>
<keyword evidence="5 7" id="KW-0482">Metalloprotease</keyword>
<keyword evidence="3 7" id="KW-0378">Hydrolase</keyword>
<feature type="domain" description="Peptidase M12A" evidence="8">
    <location>
        <begin position="1"/>
        <end position="148"/>
    </location>
</feature>
<dbReference type="EC" id="3.4.24.-" evidence="7"/>
<organism evidence="10 12">
    <name type="scientific">Dracunculus medinensis</name>
    <name type="common">Guinea worm</name>
    <dbReference type="NCBI Taxonomy" id="318479"/>
    <lineage>
        <taxon>Eukaryota</taxon>
        <taxon>Metazoa</taxon>
        <taxon>Ecdysozoa</taxon>
        <taxon>Nematoda</taxon>
        <taxon>Chromadorea</taxon>
        <taxon>Rhabditida</taxon>
        <taxon>Spirurina</taxon>
        <taxon>Dracunculoidea</taxon>
        <taxon>Dracunculidae</taxon>
        <taxon>Dracunculus</taxon>
    </lineage>
</organism>
<feature type="active site" evidence="6">
    <location>
        <position position="48"/>
    </location>
</feature>
<evidence type="ECO:0000313" key="10">
    <source>
        <dbReference type="Proteomes" id="UP000038040"/>
    </source>
</evidence>
<dbReference type="PROSITE" id="PS01186">
    <property type="entry name" value="EGF_2"/>
    <property type="match status" value="1"/>
</dbReference>
<evidence type="ECO:0000313" key="11">
    <source>
        <dbReference type="Proteomes" id="UP000274756"/>
    </source>
</evidence>
<dbReference type="PANTHER" id="PTHR10127:SF780">
    <property type="entry name" value="METALLOENDOPEPTIDASE"/>
    <property type="match status" value="1"/>
</dbReference>
<dbReference type="PANTHER" id="PTHR10127">
    <property type="entry name" value="DISCOIDIN, CUB, EGF, LAMININ , AND ZINC METALLOPROTEASE DOMAIN CONTAINING"/>
    <property type="match status" value="1"/>
</dbReference>
<dbReference type="Proteomes" id="UP000038040">
    <property type="component" value="Unplaced"/>
</dbReference>
<evidence type="ECO:0000313" key="12">
    <source>
        <dbReference type="WBParaSite" id="DME_0000417701-mRNA-1"/>
    </source>
</evidence>
<name>A0A0N4UAJ5_DRAME</name>
<dbReference type="PRINTS" id="PR00480">
    <property type="entry name" value="ASTACIN"/>
</dbReference>
<dbReference type="InterPro" id="IPR000742">
    <property type="entry name" value="EGF"/>
</dbReference>
<keyword evidence="4 7" id="KW-0862">Zinc</keyword>
<evidence type="ECO:0000256" key="7">
    <source>
        <dbReference type="RuleBase" id="RU361183"/>
    </source>
</evidence>
<accession>A0A0N4UAJ5</accession>
<evidence type="ECO:0000256" key="6">
    <source>
        <dbReference type="PROSITE-ProRule" id="PRU01211"/>
    </source>
</evidence>
<dbReference type="Pfam" id="PF01400">
    <property type="entry name" value="Astacin"/>
    <property type="match status" value="1"/>
</dbReference>
<dbReference type="AlphaFoldDB" id="A0A0N4UAJ5"/>
<keyword evidence="11" id="KW-1185">Reference proteome</keyword>
<dbReference type="SUPFAM" id="SSF55486">
    <property type="entry name" value="Metalloproteases ('zincins'), catalytic domain"/>
    <property type="match status" value="1"/>
</dbReference>
<dbReference type="EMBL" id="UYYG01001165">
    <property type="protein sequence ID" value="VDN58087.1"/>
    <property type="molecule type" value="Genomic_DNA"/>
</dbReference>
<dbReference type="Gene3D" id="3.40.390.10">
    <property type="entry name" value="Collagenase (Catalytic Domain)"/>
    <property type="match status" value="1"/>
</dbReference>
<comment type="cofactor">
    <cofactor evidence="7">
        <name>Zn(2+)</name>
        <dbReference type="ChEBI" id="CHEBI:29105"/>
    </cofactor>
    <text evidence="7">Binds 1 zinc ion per subunit.</text>
</comment>
<evidence type="ECO:0000256" key="2">
    <source>
        <dbReference type="ARBA" id="ARBA00022723"/>
    </source>
</evidence>
<dbReference type="PROSITE" id="PS51864">
    <property type="entry name" value="ASTACIN"/>
    <property type="match status" value="1"/>
</dbReference>
<evidence type="ECO:0000256" key="1">
    <source>
        <dbReference type="ARBA" id="ARBA00022670"/>
    </source>
</evidence>
<dbReference type="PROSITE" id="PS00022">
    <property type="entry name" value="EGF_1"/>
    <property type="match status" value="1"/>
</dbReference>
<evidence type="ECO:0000256" key="4">
    <source>
        <dbReference type="ARBA" id="ARBA00022833"/>
    </source>
</evidence>
<gene>
    <name evidence="9" type="ORF">DME_LOCUS8060</name>
</gene>
<dbReference type="InterPro" id="IPR001506">
    <property type="entry name" value="Peptidase_M12A"/>
</dbReference>
<dbReference type="GO" id="GO:0006508">
    <property type="term" value="P:proteolysis"/>
    <property type="evidence" value="ECO:0007669"/>
    <property type="project" value="UniProtKB-KW"/>
</dbReference>
<evidence type="ECO:0000256" key="5">
    <source>
        <dbReference type="ARBA" id="ARBA00023049"/>
    </source>
</evidence>
<sequence length="236" mass="27262">MMNQIWITISHRVNSCWSECYSNIGYEPSRRIISLSNECATLGVAIYETGHILGLIHEQCRRDRDSYLIIDFQAIIPEMRGAFSKRDRLIKYNLPYDLGSIMHYSSQAFSEQNYRTIHPFDENFYETMGQRDSIGFYDAAAINIAYCSNILDSCNNQLYCLNNGYTDPNDCSKCLCPSGFVGKYCNQAEGGDKCTNRIIIATSKWLLFLWNGTANCSWIIKVDYLILFKINFKFFF</sequence>
<evidence type="ECO:0000313" key="9">
    <source>
        <dbReference type="EMBL" id="VDN58087.1"/>
    </source>
</evidence>
<dbReference type="GO" id="GO:0046872">
    <property type="term" value="F:metal ion binding"/>
    <property type="evidence" value="ECO:0007669"/>
    <property type="project" value="UniProtKB-KW"/>
</dbReference>
<reference evidence="12" key="1">
    <citation type="submission" date="2017-02" db="UniProtKB">
        <authorList>
            <consortium name="WormBaseParasite"/>
        </authorList>
    </citation>
    <scope>IDENTIFICATION</scope>
</reference>
<dbReference type="OrthoDB" id="6156706at2759"/>
<keyword evidence="2 7" id="KW-0479">Metal-binding</keyword>
<dbReference type="WBParaSite" id="DME_0000417701-mRNA-1">
    <property type="protein sequence ID" value="DME_0000417701-mRNA-1"/>
    <property type="gene ID" value="DME_0000417701"/>
</dbReference>
<dbReference type="GO" id="GO:0004222">
    <property type="term" value="F:metalloendopeptidase activity"/>
    <property type="evidence" value="ECO:0007669"/>
    <property type="project" value="UniProtKB-UniRule"/>
</dbReference>
<evidence type="ECO:0000259" key="8">
    <source>
        <dbReference type="PROSITE" id="PS51864"/>
    </source>
</evidence>
<protein>
    <recommendedName>
        <fullName evidence="7">Metalloendopeptidase</fullName>
        <ecNumber evidence="7">3.4.24.-</ecNumber>
    </recommendedName>
</protein>
<keyword evidence="1 7" id="KW-0645">Protease</keyword>
<dbReference type="InterPro" id="IPR024079">
    <property type="entry name" value="MetalloPept_cat_dom_sf"/>
</dbReference>
<proteinExistence type="predicted"/>
<evidence type="ECO:0000256" key="3">
    <source>
        <dbReference type="ARBA" id="ARBA00022801"/>
    </source>
</evidence>
<dbReference type="Proteomes" id="UP000274756">
    <property type="component" value="Unassembled WGS sequence"/>
</dbReference>